<dbReference type="AlphaFoldDB" id="A0A1L3ZS82"/>
<organism evidence="2 3">
    <name type="scientific">Tardibacter chloracetimidivorans</name>
    <dbReference type="NCBI Taxonomy" id="1921510"/>
    <lineage>
        <taxon>Bacteria</taxon>
        <taxon>Pseudomonadati</taxon>
        <taxon>Pseudomonadota</taxon>
        <taxon>Alphaproteobacteria</taxon>
        <taxon>Sphingomonadales</taxon>
        <taxon>Sphingomonadaceae</taxon>
        <taxon>Tardibacter</taxon>
    </lineage>
</organism>
<feature type="region of interest" description="Disordered" evidence="1">
    <location>
        <begin position="1"/>
        <end position="21"/>
    </location>
</feature>
<dbReference type="KEGG" id="sphj:BSL82_03495"/>
<dbReference type="STRING" id="1921510.BSL82_03495"/>
<protein>
    <submittedName>
        <fullName evidence="2">Uncharacterized protein</fullName>
    </submittedName>
</protein>
<dbReference type="EMBL" id="CP018221">
    <property type="protein sequence ID" value="API58482.1"/>
    <property type="molecule type" value="Genomic_DNA"/>
</dbReference>
<dbReference type="RefSeq" id="WP_072596055.1">
    <property type="nucleotide sequence ID" value="NZ_CP018221.1"/>
</dbReference>
<name>A0A1L3ZS82_9SPHN</name>
<reference evidence="3" key="1">
    <citation type="submission" date="2016-11" db="EMBL/GenBank/DDBJ databases">
        <title>Complete Genome Sequence of alachlor-degrading Sphingomonas sp. strain JJ-A5.</title>
        <authorList>
            <person name="Lee H."/>
            <person name="Ka J.-O."/>
        </authorList>
    </citation>
    <scope>NUCLEOTIDE SEQUENCE [LARGE SCALE GENOMIC DNA]</scope>
    <source>
        <strain evidence="3">JJ-A5</strain>
    </source>
</reference>
<sequence length="84" mass="9878">MDKLKRVPPTPKDAEEDAQRHPKFKIDACVSDDDKPFVVSRWGYHSYSEGIGGYYGWRTWEFFATLEEAKAFMEEYSDLPIYYA</sequence>
<accession>A0A1L3ZS82</accession>
<keyword evidence="3" id="KW-1185">Reference proteome</keyword>
<proteinExistence type="predicted"/>
<evidence type="ECO:0000313" key="3">
    <source>
        <dbReference type="Proteomes" id="UP000182063"/>
    </source>
</evidence>
<dbReference type="Proteomes" id="UP000182063">
    <property type="component" value="Chromosome"/>
</dbReference>
<gene>
    <name evidence="2" type="ORF">BSL82_03495</name>
</gene>
<evidence type="ECO:0000256" key="1">
    <source>
        <dbReference type="SAM" id="MobiDB-lite"/>
    </source>
</evidence>
<evidence type="ECO:0000313" key="2">
    <source>
        <dbReference type="EMBL" id="API58482.1"/>
    </source>
</evidence>